<protein>
    <submittedName>
        <fullName evidence="1">Uncharacterized protein</fullName>
    </submittedName>
</protein>
<reference evidence="1 2" key="1">
    <citation type="submission" date="2021-06" db="EMBL/GenBank/DDBJ databases">
        <authorList>
            <person name="Palmer J.M."/>
        </authorList>
    </citation>
    <scope>NUCLEOTIDE SEQUENCE [LARGE SCALE GENOMIC DNA]</scope>
    <source>
        <strain evidence="1 2">AS_MEX2019</strain>
        <tissue evidence="1">Muscle</tissue>
    </source>
</reference>
<comment type="caution">
    <text evidence="1">The sequence shown here is derived from an EMBL/GenBank/DDBJ whole genome shotgun (WGS) entry which is preliminary data.</text>
</comment>
<dbReference type="Proteomes" id="UP001469553">
    <property type="component" value="Unassembled WGS sequence"/>
</dbReference>
<organism evidence="1 2">
    <name type="scientific">Ameca splendens</name>
    <dbReference type="NCBI Taxonomy" id="208324"/>
    <lineage>
        <taxon>Eukaryota</taxon>
        <taxon>Metazoa</taxon>
        <taxon>Chordata</taxon>
        <taxon>Craniata</taxon>
        <taxon>Vertebrata</taxon>
        <taxon>Euteleostomi</taxon>
        <taxon>Actinopterygii</taxon>
        <taxon>Neopterygii</taxon>
        <taxon>Teleostei</taxon>
        <taxon>Neoteleostei</taxon>
        <taxon>Acanthomorphata</taxon>
        <taxon>Ovalentaria</taxon>
        <taxon>Atherinomorphae</taxon>
        <taxon>Cyprinodontiformes</taxon>
        <taxon>Goodeidae</taxon>
        <taxon>Ameca</taxon>
    </lineage>
</organism>
<accession>A0ABV0Z991</accession>
<proteinExistence type="predicted"/>
<keyword evidence="2" id="KW-1185">Reference proteome</keyword>
<name>A0ABV0Z991_9TELE</name>
<evidence type="ECO:0000313" key="2">
    <source>
        <dbReference type="Proteomes" id="UP001469553"/>
    </source>
</evidence>
<evidence type="ECO:0000313" key="1">
    <source>
        <dbReference type="EMBL" id="MEQ2302357.1"/>
    </source>
</evidence>
<gene>
    <name evidence="1" type="ORF">AMECASPLE_006045</name>
</gene>
<sequence>MEWKPRGRRQLVFSLGVITLHPLKTVHSLSASSHCGEGLIFPGLAKNPTPRDPAFVHQLQPWFQSDLYPCF</sequence>
<dbReference type="EMBL" id="JAHRIP010056714">
    <property type="protein sequence ID" value="MEQ2302357.1"/>
    <property type="molecule type" value="Genomic_DNA"/>
</dbReference>